<sequence>MIIRKIQIKDSEKFLNMLKQLDTETKYMMFEPEERKTTINEIKTNIKNINISRSLILVAEDTKNVVGFLSAERGFAKRIEHSVYIVIGILKDYRGRKIGLKLFEALEKWALENHIIRLELTVMTNNKAAIGLYKKIGFKIEGLKEKSLIVDGKYVDEYYMGKILL</sequence>
<dbReference type="EMBL" id="CP003261">
    <property type="protein sequence ID" value="AGK95676.1"/>
    <property type="molecule type" value="Genomic_DNA"/>
</dbReference>
<dbReference type="Proteomes" id="UP000013523">
    <property type="component" value="Chromosome"/>
</dbReference>
<dbReference type="PROSITE" id="PS51186">
    <property type="entry name" value="GNAT"/>
    <property type="match status" value="1"/>
</dbReference>
<dbReference type="OrthoDB" id="948250at2"/>
<dbReference type="KEGG" id="cpas:Clopa_0631"/>
<dbReference type="eggNOG" id="COG0456">
    <property type="taxonomic scope" value="Bacteria"/>
</dbReference>
<dbReference type="PANTHER" id="PTHR43415:SF3">
    <property type="entry name" value="GNAT-FAMILY ACETYLTRANSFERASE"/>
    <property type="match status" value="1"/>
</dbReference>
<dbReference type="Pfam" id="PF00583">
    <property type="entry name" value="Acetyltransf_1"/>
    <property type="match status" value="1"/>
</dbReference>
<accession>R4K1M3</accession>
<evidence type="ECO:0000313" key="2">
    <source>
        <dbReference type="EMBL" id="AGK95676.1"/>
    </source>
</evidence>
<name>R4K1M3_CLOPA</name>
<dbReference type="Gene3D" id="3.40.630.30">
    <property type="match status" value="1"/>
</dbReference>
<dbReference type="GO" id="GO:0016747">
    <property type="term" value="F:acyltransferase activity, transferring groups other than amino-acyl groups"/>
    <property type="evidence" value="ECO:0007669"/>
    <property type="project" value="InterPro"/>
</dbReference>
<keyword evidence="3" id="KW-1185">Reference proteome</keyword>
<dbReference type="InterPro" id="IPR000182">
    <property type="entry name" value="GNAT_dom"/>
</dbReference>
<keyword evidence="2" id="KW-0808">Transferase</keyword>
<dbReference type="RefSeq" id="WP_015614002.1">
    <property type="nucleotide sequence ID" value="NC_021182.1"/>
</dbReference>
<proteinExistence type="predicted"/>
<feature type="domain" description="N-acetyltransferase" evidence="1">
    <location>
        <begin position="1"/>
        <end position="165"/>
    </location>
</feature>
<keyword evidence="2" id="KW-0689">Ribosomal protein</keyword>
<protein>
    <submittedName>
        <fullName evidence="2">Acetyltransferase, ribosomal protein N-acetylase</fullName>
    </submittedName>
</protein>
<dbReference type="HOGENOM" id="CLU_013985_19_1_9"/>
<dbReference type="GO" id="GO:0005840">
    <property type="term" value="C:ribosome"/>
    <property type="evidence" value="ECO:0007669"/>
    <property type="project" value="UniProtKB-KW"/>
</dbReference>
<evidence type="ECO:0000313" key="3">
    <source>
        <dbReference type="Proteomes" id="UP000013523"/>
    </source>
</evidence>
<dbReference type="AlphaFoldDB" id="R4K1M3"/>
<gene>
    <name evidence="2" type="ORF">Clopa_0631</name>
</gene>
<dbReference type="PATRIC" id="fig|86416.3.peg.614"/>
<dbReference type="STRING" id="86416.Clopa_0631"/>
<keyword evidence="2" id="KW-0687">Ribonucleoprotein</keyword>
<dbReference type="PANTHER" id="PTHR43415">
    <property type="entry name" value="SPERMIDINE N(1)-ACETYLTRANSFERASE"/>
    <property type="match status" value="1"/>
</dbReference>
<evidence type="ECO:0000259" key="1">
    <source>
        <dbReference type="PROSITE" id="PS51186"/>
    </source>
</evidence>
<dbReference type="SUPFAM" id="SSF55729">
    <property type="entry name" value="Acyl-CoA N-acyltransferases (Nat)"/>
    <property type="match status" value="1"/>
</dbReference>
<dbReference type="CDD" id="cd04301">
    <property type="entry name" value="NAT_SF"/>
    <property type="match status" value="1"/>
</dbReference>
<dbReference type="InterPro" id="IPR016181">
    <property type="entry name" value="Acyl_CoA_acyltransferase"/>
</dbReference>
<organism evidence="2 3">
    <name type="scientific">Clostridium pasteurianum BC1</name>
    <dbReference type="NCBI Taxonomy" id="86416"/>
    <lineage>
        <taxon>Bacteria</taxon>
        <taxon>Bacillati</taxon>
        <taxon>Bacillota</taxon>
        <taxon>Clostridia</taxon>
        <taxon>Eubacteriales</taxon>
        <taxon>Clostridiaceae</taxon>
        <taxon>Clostridium</taxon>
    </lineage>
</organism>
<reference evidence="2 3" key="1">
    <citation type="submission" date="2012-01" db="EMBL/GenBank/DDBJ databases">
        <title>Complete sequence of chromosome of Clostridium pasteurianum BC1.</title>
        <authorList>
            <consortium name="US DOE Joint Genome Institute"/>
            <person name="Lucas S."/>
            <person name="Han J."/>
            <person name="Lapidus A."/>
            <person name="Cheng J.-F."/>
            <person name="Goodwin L."/>
            <person name="Pitluck S."/>
            <person name="Peters L."/>
            <person name="Mikhailova N."/>
            <person name="Teshima H."/>
            <person name="Detter J.C."/>
            <person name="Han C."/>
            <person name="Tapia R."/>
            <person name="Land M."/>
            <person name="Hauser L."/>
            <person name="Kyrpides N."/>
            <person name="Ivanova N."/>
            <person name="Pagani I."/>
            <person name="Dunn J."/>
            <person name="Taghavi S."/>
            <person name="Francis A."/>
            <person name="van der Lelie D."/>
            <person name="Woyke T."/>
        </authorList>
    </citation>
    <scope>NUCLEOTIDE SEQUENCE [LARGE SCALE GENOMIC DNA]</scope>
    <source>
        <strain evidence="2 3">BC1</strain>
    </source>
</reference>